<accession>A0AAU6Q4Q9</accession>
<evidence type="ECO:0000256" key="3">
    <source>
        <dbReference type="ARBA" id="ARBA00022989"/>
    </source>
</evidence>
<evidence type="ECO:0000256" key="4">
    <source>
        <dbReference type="ARBA" id="ARBA00023136"/>
    </source>
</evidence>
<evidence type="ECO:0000256" key="1">
    <source>
        <dbReference type="ARBA" id="ARBA00004141"/>
    </source>
</evidence>
<feature type="transmembrane region" description="Helical" evidence="5">
    <location>
        <begin position="20"/>
        <end position="41"/>
    </location>
</feature>
<name>A0AAU6Q4Q9_9DEIO</name>
<feature type="transmembrane region" description="Helical" evidence="5">
    <location>
        <begin position="196"/>
        <end position="217"/>
    </location>
</feature>
<feature type="transmembrane region" description="Helical" evidence="5">
    <location>
        <begin position="136"/>
        <end position="157"/>
    </location>
</feature>
<feature type="transmembrane region" description="Helical" evidence="5">
    <location>
        <begin position="53"/>
        <end position="71"/>
    </location>
</feature>
<evidence type="ECO:0000256" key="2">
    <source>
        <dbReference type="ARBA" id="ARBA00022692"/>
    </source>
</evidence>
<dbReference type="GO" id="GO:0016020">
    <property type="term" value="C:membrane"/>
    <property type="evidence" value="ECO:0007669"/>
    <property type="project" value="UniProtKB-SubCell"/>
</dbReference>
<feature type="transmembrane region" description="Helical" evidence="5">
    <location>
        <begin position="83"/>
        <end position="102"/>
    </location>
</feature>
<dbReference type="RefSeq" id="WP_339096911.1">
    <property type="nucleotide sequence ID" value="NZ_CP149782.1"/>
</dbReference>
<organism evidence="7">
    <name type="scientific">Deinococcus sp. VB142</name>
    <dbReference type="NCBI Taxonomy" id="3112952"/>
    <lineage>
        <taxon>Bacteria</taxon>
        <taxon>Thermotogati</taxon>
        <taxon>Deinococcota</taxon>
        <taxon>Deinococci</taxon>
        <taxon>Deinococcales</taxon>
        <taxon>Deinococcaceae</taxon>
        <taxon>Deinococcus</taxon>
    </lineage>
</organism>
<feature type="transmembrane region" description="Helical" evidence="5">
    <location>
        <begin position="109"/>
        <end position="130"/>
    </location>
</feature>
<dbReference type="InterPro" id="IPR037185">
    <property type="entry name" value="EmrE-like"/>
</dbReference>
<feature type="domain" description="EamA" evidence="6">
    <location>
        <begin position="3"/>
        <end position="126"/>
    </location>
</feature>
<dbReference type="EMBL" id="CP149782">
    <property type="protein sequence ID" value="WYF45619.1"/>
    <property type="molecule type" value="Genomic_DNA"/>
</dbReference>
<dbReference type="PANTHER" id="PTHR32322">
    <property type="entry name" value="INNER MEMBRANE TRANSPORTER"/>
    <property type="match status" value="1"/>
</dbReference>
<dbReference type="SUPFAM" id="SSF103481">
    <property type="entry name" value="Multidrug resistance efflux transporter EmrE"/>
    <property type="match status" value="2"/>
</dbReference>
<dbReference type="Pfam" id="PF00892">
    <property type="entry name" value="EamA"/>
    <property type="match status" value="2"/>
</dbReference>
<feature type="transmembrane region" description="Helical" evidence="5">
    <location>
        <begin position="252"/>
        <end position="271"/>
    </location>
</feature>
<keyword evidence="4 5" id="KW-0472">Membrane</keyword>
<dbReference type="InterPro" id="IPR000620">
    <property type="entry name" value="EamA_dom"/>
</dbReference>
<gene>
    <name evidence="7" type="ORF">WDJ50_05740</name>
</gene>
<feature type="domain" description="EamA" evidence="6">
    <location>
        <begin position="139"/>
        <end position="270"/>
    </location>
</feature>
<keyword evidence="2 5" id="KW-0812">Transmembrane</keyword>
<feature type="transmembrane region" description="Helical" evidence="5">
    <location>
        <begin position="169"/>
        <end position="190"/>
    </location>
</feature>
<dbReference type="PANTHER" id="PTHR32322:SF9">
    <property type="entry name" value="AMINO-ACID METABOLITE EFFLUX PUMP-RELATED"/>
    <property type="match status" value="1"/>
</dbReference>
<evidence type="ECO:0000259" key="6">
    <source>
        <dbReference type="Pfam" id="PF00892"/>
    </source>
</evidence>
<sequence length="278" mass="28747">MLSAFWGTSFLLIKWAGHDFPPVWVALLRSVFGAAVLLLVLWGRRLPLPPRSFWPTLALLALLNNAFPWLMFALGEQTVSSSVASILNATTPLFTLLITVGLGESRPSLQLGLGVLLGLAGVALTVSGGLSGGQVSLVGTLLILAAALSYGFGGVLGKKKAVGLTPLSLAAGQLLLSTLLLLPFAVFGAHPAHVGLQAWGAVAALGIFGSGLAYLLFYGLLARVSPTQASAVTYLLPIWGLLWGFLAGEHVGLTSLLGVAVVLAGVVLLNVPSLRRAT</sequence>
<protein>
    <submittedName>
        <fullName evidence="7">EamA family transporter</fullName>
    </submittedName>
</protein>
<reference evidence="7" key="1">
    <citation type="submission" date="2024-03" db="EMBL/GenBank/DDBJ databases">
        <title>Deinococcus weizhi sp. nov., isolated from human skin.</title>
        <authorList>
            <person name="Wei Z."/>
            <person name="Tian F."/>
            <person name="Yang C."/>
            <person name="Xin L.T."/>
            <person name="Wen Z.J."/>
            <person name="Lan K.C."/>
            <person name="Yu L."/>
            <person name="Zhe W."/>
            <person name="Dan F.D."/>
            <person name="Jun W."/>
            <person name="Rui Z."/>
            <person name="Yong X.J."/>
            <person name="Ting Y."/>
            <person name="Wei X."/>
            <person name="Xu Z.G."/>
            <person name="Xin Z."/>
            <person name="Dong F.G."/>
            <person name="Ni X.M."/>
            <person name="Zheng M.G."/>
            <person name="Chun Y."/>
            <person name="Qian W.X."/>
        </authorList>
    </citation>
    <scope>NUCLEOTIDE SEQUENCE</scope>
    <source>
        <strain evidence="7">VB142</strain>
    </source>
</reference>
<dbReference type="AlphaFoldDB" id="A0AAU6Q4Q9"/>
<evidence type="ECO:0000313" key="7">
    <source>
        <dbReference type="EMBL" id="WYF45619.1"/>
    </source>
</evidence>
<feature type="transmembrane region" description="Helical" evidence="5">
    <location>
        <begin position="229"/>
        <end position="246"/>
    </location>
</feature>
<dbReference type="InterPro" id="IPR050638">
    <property type="entry name" value="AA-Vitamin_Transporters"/>
</dbReference>
<comment type="subcellular location">
    <subcellularLocation>
        <location evidence="1">Membrane</location>
        <topology evidence="1">Multi-pass membrane protein</topology>
    </subcellularLocation>
</comment>
<proteinExistence type="predicted"/>
<evidence type="ECO:0000256" key="5">
    <source>
        <dbReference type="SAM" id="Phobius"/>
    </source>
</evidence>
<keyword evidence="3 5" id="KW-1133">Transmembrane helix</keyword>